<sequence>MAVFLELSQMLVTSDRDSKNRLDIATATHAGDHHEQLAKAAQEHDRIREGAERELERLTLESLQLEKAIQEAELQQLRQAEQRRREIAQLQLDNAQEQQFEIERVQLENVKREIQLENIRREAEAKQRAIEQKKIEHALPQPTPAPPLVQPQHQVANVPSNRPELQPSQSHLPSKPAVTNTSAGTDIEELHTKYLQLHERMKRFRKAFPKEYPAKHPMRDLIGNTRRDMRLRMGQITTERNASKAAIGRMREILNKAQSSNGPTVDIRPYIVSQPLPAISNEAEAQYPAVLLYAWICFEKSLIKQFEQEAANEDGRIIQELGLIAASLICDPKYTWKGLCMKDILLAKYHKAAPMLFGITGRMDTREGQARLGWVTISGNDPETNVYNQRMIGLGAGYAALSLRSFSGKLPAFPISDYWRAISSICNTPVETLYDGHFMLLKGLMRDYASKFLHFYGNQAKGVLRRAAIDLPNQAPARAKDAANLVKVLPDVWKTHRISLE</sequence>
<evidence type="ECO:0000313" key="1">
    <source>
        <dbReference type="EMBL" id="KAF2472052.1"/>
    </source>
</evidence>
<organism evidence="1 2">
    <name type="scientific">Lindgomyces ingoldianus</name>
    <dbReference type="NCBI Taxonomy" id="673940"/>
    <lineage>
        <taxon>Eukaryota</taxon>
        <taxon>Fungi</taxon>
        <taxon>Dikarya</taxon>
        <taxon>Ascomycota</taxon>
        <taxon>Pezizomycotina</taxon>
        <taxon>Dothideomycetes</taxon>
        <taxon>Pleosporomycetidae</taxon>
        <taxon>Pleosporales</taxon>
        <taxon>Lindgomycetaceae</taxon>
        <taxon>Lindgomyces</taxon>
    </lineage>
</organism>
<accession>A0ACB6QZ47</accession>
<gene>
    <name evidence="1" type="ORF">BDR25DRAFT_333503</name>
</gene>
<name>A0ACB6QZ47_9PLEO</name>
<dbReference type="Proteomes" id="UP000799755">
    <property type="component" value="Unassembled WGS sequence"/>
</dbReference>
<comment type="caution">
    <text evidence="1">The sequence shown here is derived from an EMBL/GenBank/DDBJ whole genome shotgun (WGS) entry which is preliminary data.</text>
</comment>
<evidence type="ECO:0000313" key="2">
    <source>
        <dbReference type="Proteomes" id="UP000799755"/>
    </source>
</evidence>
<dbReference type="EMBL" id="MU003503">
    <property type="protein sequence ID" value="KAF2472052.1"/>
    <property type="molecule type" value="Genomic_DNA"/>
</dbReference>
<proteinExistence type="predicted"/>
<reference evidence="1" key="1">
    <citation type="journal article" date="2020" name="Stud. Mycol.">
        <title>101 Dothideomycetes genomes: a test case for predicting lifestyles and emergence of pathogens.</title>
        <authorList>
            <person name="Haridas S."/>
            <person name="Albert R."/>
            <person name="Binder M."/>
            <person name="Bloem J."/>
            <person name="Labutti K."/>
            <person name="Salamov A."/>
            <person name="Andreopoulos B."/>
            <person name="Baker S."/>
            <person name="Barry K."/>
            <person name="Bills G."/>
            <person name="Bluhm B."/>
            <person name="Cannon C."/>
            <person name="Castanera R."/>
            <person name="Culley D."/>
            <person name="Daum C."/>
            <person name="Ezra D."/>
            <person name="Gonzalez J."/>
            <person name="Henrissat B."/>
            <person name="Kuo A."/>
            <person name="Liang C."/>
            <person name="Lipzen A."/>
            <person name="Lutzoni F."/>
            <person name="Magnuson J."/>
            <person name="Mondo S."/>
            <person name="Nolan M."/>
            <person name="Ohm R."/>
            <person name="Pangilinan J."/>
            <person name="Park H.-J."/>
            <person name="Ramirez L."/>
            <person name="Alfaro M."/>
            <person name="Sun H."/>
            <person name="Tritt A."/>
            <person name="Yoshinaga Y."/>
            <person name="Zwiers L.-H."/>
            <person name="Turgeon B."/>
            <person name="Goodwin S."/>
            <person name="Spatafora J."/>
            <person name="Crous P."/>
            <person name="Grigoriev I."/>
        </authorList>
    </citation>
    <scope>NUCLEOTIDE SEQUENCE</scope>
    <source>
        <strain evidence="1">ATCC 200398</strain>
    </source>
</reference>
<keyword evidence="2" id="KW-1185">Reference proteome</keyword>
<protein>
    <submittedName>
        <fullName evidence="1">GLE1-domain-containing protein</fullName>
    </submittedName>
</protein>